<comment type="caution">
    <text evidence="2">The sequence shown here is derived from an EMBL/GenBank/DDBJ whole genome shotgun (WGS) entry which is preliminary data.</text>
</comment>
<dbReference type="OrthoDB" id="7187254at2"/>
<dbReference type="Proteomes" id="UP000278222">
    <property type="component" value="Unassembled WGS sequence"/>
</dbReference>
<keyword evidence="3" id="KW-1185">Reference proteome</keyword>
<evidence type="ECO:0000313" key="2">
    <source>
        <dbReference type="EMBL" id="ROP83178.1"/>
    </source>
</evidence>
<keyword evidence="1" id="KW-1133">Transmembrane helix</keyword>
<dbReference type="RefSeq" id="WP_142235633.1">
    <property type="nucleotide sequence ID" value="NZ_AP019700.1"/>
</dbReference>
<protein>
    <submittedName>
        <fullName evidence="2">Anti-sigma factor RsiW</fullName>
    </submittedName>
</protein>
<evidence type="ECO:0000256" key="1">
    <source>
        <dbReference type="SAM" id="Phobius"/>
    </source>
</evidence>
<keyword evidence="1" id="KW-0812">Transmembrane</keyword>
<evidence type="ECO:0000313" key="3">
    <source>
        <dbReference type="Proteomes" id="UP000278222"/>
    </source>
</evidence>
<reference evidence="2 3" key="1">
    <citation type="submission" date="2018-11" db="EMBL/GenBank/DDBJ databases">
        <title>Genomic Encyclopedia of Type Strains, Phase IV (KMG-IV): sequencing the most valuable type-strain genomes for metagenomic binning, comparative biology and taxonomic classification.</title>
        <authorList>
            <person name="Goeker M."/>
        </authorList>
    </citation>
    <scope>NUCLEOTIDE SEQUENCE [LARGE SCALE GENOMIC DNA]</scope>
    <source>
        <strain evidence="2 3">DSM 5900</strain>
    </source>
</reference>
<dbReference type="AlphaFoldDB" id="A0A3N1KXZ7"/>
<accession>A0A3N1KXZ7</accession>
<sequence length="275" mass="29766">MRRFDDETLVAFVDGELDDATAREVARAVESDADLAARARIFRDSAVVVRAAFAGVIDEQVPDRLLLAARGVGAAETANVVPFRRRSVVSRWIALPLAASVAALMIGASAGYWAGRSPVAPPVTEMAAASGLVDNLAGYYDLYTMTGVEPEQMAFADMRTGERDGLQSWLSNRLERETKVPDLSTFGYSLRGGRIVISEGRPAGQIIYENPADKRPIAIYVGTTTKRDAQITLDQRKDVNVAYWRREGRTIAVFGKSDKSVIRDIAAKVGEGGGI</sequence>
<dbReference type="EMBL" id="RJKX01000017">
    <property type="protein sequence ID" value="ROP83178.1"/>
    <property type="molecule type" value="Genomic_DNA"/>
</dbReference>
<keyword evidence="1" id="KW-0472">Membrane</keyword>
<feature type="transmembrane region" description="Helical" evidence="1">
    <location>
        <begin position="92"/>
        <end position="114"/>
    </location>
</feature>
<proteinExistence type="predicted"/>
<organism evidence="2 3">
    <name type="scientific">Stella humosa</name>
    <dbReference type="NCBI Taxonomy" id="94"/>
    <lineage>
        <taxon>Bacteria</taxon>
        <taxon>Pseudomonadati</taxon>
        <taxon>Pseudomonadota</taxon>
        <taxon>Alphaproteobacteria</taxon>
        <taxon>Rhodospirillales</taxon>
        <taxon>Stellaceae</taxon>
        <taxon>Stella</taxon>
    </lineage>
</organism>
<gene>
    <name evidence="2" type="ORF">EDC65_4709</name>
</gene>
<name>A0A3N1KXZ7_9PROT</name>